<dbReference type="Proteomes" id="UP000504604">
    <property type="component" value="Linkage group LG12"/>
</dbReference>
<keyword evidence="5" id="KW-0804">Transcription</keyword>
<dbReference type="FunFam" id="4.10.280.10:FF:000032">
    <property type="entry name" value="Transcription factor bHLH123 family"/>
    <property type="match status" value="1"/>
</dbReference>
<dbReference type="Gene3D" id="4.10.280.10">
    <property type="entry name" value="Helix-loop-helix DNA-binding domain"/>
    <property type="match status" value="1"/>
</dbReference>
<name>A0A6I9UDG0_SESIN</name>
<dbReference type="FunCoup" id="A0A6I9UDG0">
    <property type="interactions" value="258"/>
</dbReference>
<dbReference type="PANTHER" id="PTHR16223">
    <property type="entry name" value="TRANSCRIPTION FACTOR BHLH83-RELATED"/>
    <property type="match status" value="1"/>
</dbReference>
<sequence>MASEEFQGGVCGGNWWNPSRNLFGSPCSLPTNDIGSFGWSNYDLIMDMKAPRSNDESVGSAADGRKPQQESAANGTMSVDSTLQMMGINLSSSTTPDDWNQDFLHDSGRSDGNYTNILQDSSMNYRQETRVDYPQIHKNWSSNNFSEDSSVNSFKQANQTFPLEHHQQFNSVTSSSDCVTTCQGLSAGFPLNSTSYSYTSSLLQTLFDTDSQPQQSLLDNQAMNYSSAATDTLNSDEFLASLAKVSPAEDPSFTRQQPTNHLPFTNNAPLWKATAGLSTVPTNFLPSAQSGQFPPSSLNIKIPNLPSFSQKHQNGEARDLASLAKKAGNEPATFKRPRIETPSPLPTFKVRKEKLGDRITALQQLVSPFGKTDTASVLHEAIEYIKFLHDQVSVLSTPYLKNGSPSSQRQQAADYSRVNKDQQGLIQDLKSRGLCLVPISSTFPVASETSSDFWTPTFGGSFK</sequence>
<evidence type="ECO:0000256" key="7">
    <source>
        <dbReference type="SAM" id="MobiDB-lite"/>
    </source>
</evidence>
<keyword evidence="9" id="KW-1185">Reference proteome</keyword>
<comment type="subunit">
    <text evidence="2">Homodimer.</text>
</comment>
<keyword evidence="6" id="KW-0539">Nucleus</keyword>
<evidence type="ECO:0000256" key="3">
    <source>
        <dbReference type="ARBA" id="ARBA00023015"/>
    </source>
</evidence>
<accession>A0A6I9UDG0</accession>
<dbReference type="PANTHER" id="PTHR16223:SF238">
    <property type="entry name" value="TRANSCRIPTION FACTOR BHLH114"/>
    <property type="match status" value="1"/>
</dbReference>
<dbReference type="AlphaFoldDB" id="A0A6I9UDG0"/>
<evidence type="ECO:0000259" key="8">
    <source>
        <dbReference type="PROSITE" id="PS50888"/>
    </source>
</evidence>
<dbReference type="InterPro" id="IPR036638">
    <property type="entry name" value="HLH_DNA-bd_sf"/>
</dbReference>
<evidence type="ECO:0000256" key="2">
    <source>
        <dbReference type="ARBA" id="ARBA00011738"/>
    </source>
</evidence>
<dbReference type="CDD" id="cd11393">
    <property type="entry name" value="bHLH_AtbHLH_like"/>
    <property type="match status" value="1"/>
</dbReference>
<dbReference type="OrthoDB" id="673975at2759"/>
<reference evidence="10" key="1">
    <citation type="submission" date="2025-08" db="UniProtKB">
        <authorList>
            <consortium name="RefSeq"/>
        </authorList>
    </citation>
    <scope>IDENTIFICATION</scope>
</reference>
<dbReference type="InParanoid" id="A0A6I9UDG0"/>
<keyword evidence="3" id="KW-0805">Transcription regulation</keyword>
<dbReference type="InterPro" id="IPR045843">
    <property type="entry name" value="IND-like"/>
</dbReference>
<dbReference type="GO" id="GO:0046983">
    <property type="term" value="F:protein dimerization activity"/>
    <property type="evidence" value="ECO:0007669"/>
    <property type="project" value="InterPro"/>
</dbReference>
<dbReference type="GO" id="GO:0000981">
    <property type="term" value="F:DNA-binding transcription factor activity, RNA polymerase II-specific"/>
    <property type="evidence" value="ECO:0007669"/>
    <property type="project" value="TreeGrafter"/>
</dbReference>
<evidence type="ECO:0000313" key="10">
    <source>
        <dbReference type="RefSeq" id="XP_011096171.1"/>
    </source>
</evidence>
<dbReference type="PROSITE" id="PS50888">
    <property type="entry name" value="BHLH"/>
    <property type="match status" value="1"/>
</dbReference>
<comment type="subcellular location">
    <subcellularLocation>
        <location evidence="1">Nucleus</location>
    </subcellularLocation>
</comment>
<feature type="domain" description="BHLH" evidence="8">
    <location>
        <begin position="339"/>
        <end position="388"/>
    </location>
</feature>
<evidence type="ECO:0000256" key="5">
    <source>
        <dbReference type="ARBA" id="ARBA00023163"/>
    </source>
</evidence>
<dbReference type="SUPFAM" id="SSF47459">
    <property type="entry name" value="HLH, helix-loop-helix DNA-binding domain"/>
    <property type="match status" value="1"/>
</dbReference>
<feature type="region of interest" description="Disordered" evidence="7">
    <location>
        <begin position="52"/>
        <end position="76"/>
    </location>
</feature>
<evidence type="ECO:0000313" key="9">
    <source>
        <dbReference type="Proteomes" id="UP000504604"/>
    </source>
</evidence>
<dbReference type="GO" id="GO:0000978">
    <property type="term" value="F:RNA polymerase II cis-regulatory region sequence-specific DNA binding"/>
    <property type="evidence" value="ECO:0007669"/>
    <property type="project" value="TreeGrafter"/>
</dbReference>
<dbReference type="Gramene" id="SIN_1001385.t">
    <property type="protein sequence ID" value="SIN_1001385.t"/>
    <property type="gene ID" value="SIN_1001385"/>
</dbReference>
<dbReference type="GeneID" id="105175434"/>
<protein>
    <submittedName>
        <fullName evidence="10">Transcription factor bHLH112 isoform X1</fullName>
    </submittedName>
</protein>
<keyword evidence="4" id="KW-0238">DNA-binding</keyword>
<dbReference type="KEGG" id="sind:105175434"/>
<evidence type="ECO:0000256" key="1">
    <source>
        <dbReference type="ARBA" id="ARBA00004123"/>
    </source>
</evidence>
<evidence type="ECO:0000256" key="4">
    <source>
        <dbReference type="ARBA" id="ARBA00023125"/>
    </source>
</evidence>
<dbReference type="RefSeq" id="XP_011096171.1">
    <property type="nucleotide sequence ID" value="XM_011097869.2"/>
</dbReference>
<dbReference type="InterPro" id="IPR011598">
    <property type="entry name" value="bHLH_dom"/>
</dbReference>
<evidence type="ECO:0000256" key="6">
    <source>
        <dbReference type="ARBA" id="ARBA00023242"/>
    </source>
</evidence>
<dbReference type="InterPro" id="IPR045239">
    <property type="entry name" value="bHLH95_bHLH"/>
</dbReference>
<proteinExistence type="predicted"/>
<organism evidence="9 10">
    <name type="scientific">Sesamum indicum</name>
    <name type="common">Oriental sesame</name>
    <name type="synonym">Sesamum orientale</name>
    <dbReference type="NCBI Taxonomy" id="4182"/>
    <lineage>
        <taxon>Eukaryota</taxon>
        <taxon>Viridiplantae</taxon>
        <taxon>Streptophyta</taxon>
        <taxon>Embryophyta</taxon>
        <taxon>Tracheophyta</taxon>
        <taxon>Spermatophyta</taxon>
        <taxon>Magnoliopsida</taxon>
        <taxon>eudicotyledons</taxon>
        <taxon>Gunneridae</taxon>
        <taxon>Pentapetalae</taxon>
        <taxon>asterids</taxon>
        <taxon>lamiids</taxon>
        <taxon>Lamiales</taxon>
        <taxon>Pedaliaceae</taxon>
        <taxon>Sesamum</taxon>
    </lineage>
</organism>
<dbReference type="GO" id="GO:0005634">
    <property type="term" value="C:nucleus"/>
    <property type="evidence" value="ECO:0007669"/>
    <property type="project" value="UniProtKB-SubCell"/>
</dbReference>
<gene>
    <name evidence="10" type="primary">LOC105175434</name>
</gene>